<dbReference type="InterPro" id="IPR006108">
    <property type="entry name" value="3HC_DH_C"/>
</dbReference>
<dbReference type="InterPro" id="IPR036291">
    <property type="entry name" value="NAD(P)-bd_dom_sf"/>
</dbReference>
<reference evidence="6 7" key="1">
    <citation type="journal article" date="2015" name="Genome Announc.">
        <title>Draft Genome Sequence of Rhodococcus rhodochrous Strain KG-21, a Soil Isolate from Oil Fields of Krishna-Godavari Basin, India.</title>
        <authorList>
            <person name="Dawar C."/>
            <person name="Aggarwal R.K."/>
        </authorList>
    </citation>
    <scope>NUCLEOTIDE SEQUENCE [LARGE SCALE GENOMIC DNA]</scope>
    <source>
        <strain evidence="6 7">KG-21</strain>
    </source>
</reference>
<dbReference type="GO" id="GO:0004300">
    <property type="term" value="F:enoyl-CoA hydratase activity"/>
    <property type="evidence" value="ECO:0007669"/>
    <property type="project" value="TreeGrafter"/>
</dbReference>
<dbReference type="FunFam" id="3.40.50.720:FF:000009">
    <property type="entry name" value="Fatty oxidation complex, alpha subunit"/>
    <property type="match status" value="1"/>
</dbReference>
<name>A0A0M8PQ97_RHORH</name>
<feature type="domain" description="3-hydroxyacyl-CoA dehydrogenase C-terminal" evidence="4">
    <location>
        <begin position="193"/>
        <end position="293"/>
    </location>
</feature>
<dbReference type="PANTHER" id="PTHR43612">
    <property type="entry name" value="TRIFUNCTIONAL ENZYME SUBUNIT ALPHA"/>
    <property type="match status" value="1"/>
</dbReference>
<evidence type="ECO:0000256" key="1">
    <source>
        <dbReference type="ARBA" id="ARBA00005086"/>
    </source>
</evidence>
<keyword evidence="3" id="KW-0560">Oxidoreductase</keyword>
<dbReference type="RefSeq" id="WP_003939616.1">
    <property type="nucleotide sequence ID" value="NZ_AZYO01000006.1"/>
</dbReference>
<dbReference type="Pfam" id="PF02737">
    <property type="entry name" value="3HCDH_N"/>
    <property type="match status" value="1"/>
</dbReference>
<accession>A0A0M8PQ97</accession>
<reference evidence="7" key="2">
    <citation type="submission" date="2015-01" db="EMBL/GenBank/DDBJ databases">
        <title>Draft genome sequence of potential hydrocarbon metabolising strain of Rhodococcus rhodochrous.</title>
        <authorList>
            <person name="Aggarwal R.K."/>
            <person name="Dawar C."/>
        </authorList>
    </citation>
    <scope>NUCLEOTIDE SEQUENCE [LARGE SCALE GENOMIC DNA]</scope>
    <source>
        <strain evidence="7">KG-21</strain>
    </source>
</reference>
<evidence type="ECO:0000313" key="6">
    <source>
        <dbReference type="EMBL" id="KOS57322.1"/>
    </source>
</evidence>
<dbReference type="AlphaFoldDB" id="A0A0M8PQ97"/>
<comment type="caution">
    <text evidence="6">The sequence shown here is derived from an EMBL/GenBank/DDBJ whole genome shotgun (WGS) entry which is preliminary data.</text>
</comment>
<dbReference type="Proteomes" id="UP000037712">
    <property type="component" value="Unassembled WGS sequence"/>
</dbReference>
<dbReference type="PANTHER" id="PTHR43612:SF3">
    <property type="entry name" value="TRIFUNCTIONAL ENZYME SUBUNIT ALPHA, MITOCHONDRIAL"/>
    <property type="match status" value="1"/>
</dbReference>
<comment type="pathway">
    <text evidence="1">Lipid metabolism; butanoate metabolism.</text>
</comment>
<evidence type="ECO:0000259" key="4">
    <source>
        <dbReference type="Pfam" id="PF00725"/>
    </source>
</evidence>
<dbReference type="PATRIC" id="fig|1441923.3.peg.994"/>
<evidence type="ECO:0000256" key="2">
    <source>
        <dbReference type="ARBA" id="ARBA00009463"/>
    </source>
</evidence>
<dbReference type="SUPFAM" id="SSF51735">
    <property type="entry name" value="NAD(P)-binding Rossmann-fold domains"/>
    <property type="match status" value="1"/>
</dbReference>
<dbReference type="GO" id="GO:0070403">
    <property type="term" value="F:NAD+ binding"/>
    <property type="evidence" value="ECO:0007669"/>
    <property type="project" value="InterPro"/>
</dbReference>
<comment type="similarity">
    <text evidence="2">Belongs to the 3-hydroxyacyl-CoA dehydrogenase family.</text>
</comment>
<dbReference type="InterPro" id="IPR008927">
    <property type="entry name" value="6-PGluconate_DH-like_C_sf"/>
</dbReference>
<dbReference type="GO" id="GO:0016509">
    <property type="term" value="F:long-chain (3S)-3-hydroxyacyl-CoA dehydrogenase (NAD+) activity"/>
    <property type="evidence" value="ECO:0007669"/>
    <property type="project" value="TreeGrafter"/>
</dbReference>
<feature type="domain" description="3-hydroxyacyl-CoA dehydrogenase NAD binding" evidence="5">
    <location>
        <begin position="12"/>
        <end position="190"/>
    </location>
</feature>
<gene>
    <name evidence="6" type="ORF">Z051_04455</name>
</gene>
<sequence>MSAESGDSAGITIGVVGAGMMGSALAYTCARAGADVVLVARSLEGAHRGKAYAARREMHALQAGRTDAAASSALLDRIAPTERVSDLAPASLVVEAVAENVAVKQHVLQSIEAVTEPSTLLASTTSTLPVTTLAATLARPENFVGMHFFSPVDRMSLVETVVGARTSEATLAASLTYSRMLGKTPIVVRDSRGFFTSRVMQPYLDEAMVAVGEGIDPVLVERAALEAGYPVPPLQLLDEITLTLNRTVQRENRVAVEAVGGVWRANGADRVRDRMIDEHGRGGRSVGRGFYEYDAAGARLGLWPGLRDLFGIPRTIPLEDMRDRLLFVEVLEAMRCLDEGVIGSEADADTGSVLGIGFPAHTGGVVSFRRSYSAGVEGFTARARELAGRYGHRFLPPEPSSEAHDQPEYL</sequence>
<dbReference type="EMBL" id="AZYO01000006">
    <property type="protein sequence ID" value="KOS57322.1"/>
    <property type="molecule type" value="Genomic_DNA"/>
</dbReference>
<dbReference type="SUPFAM" id="SSF48179">
    <property type="entry name" value="6-phosphogluconate dehydrogenase C-terminal domain-like"/>
    <property type="match status" value="2"/>
</dbReference>
<dbReference type="GO" id="GO:0006635">
    <property type="term" value="P:fatty acid beta-oxidation"/>
    <property type="evidence" value="ECO:0007669"/>
    <property type="project" value="TreeGrafter"/>
</dbReference>
<dbReference type="Gene3D" id="1.10.1040.50">
    <property type="match status" value="1"/>
</dbReference>
<evidence type="ECO:0000313" key="7">
    <source>
        <dbReference type="Proteomes" id="UP000037712"/>
    </source>
</evidence>
<proteinExistence type="inferred from homology"/>
<protein>
    <submittedName>
        <fullName evidence="6">3-hydroxyacyl-CoA dehydrogenase</fullName>
    </submittedName>
</protein>
<organism evidence="6 7">
    <name type="scientific">Rhodococcus rhodochrous KG-21</name>
    <dbReference type="NCBI Taxonomy" id="1441923"/>
    <lineage>
        <taxon>Bacteria</taxon>
        <taxon>Bacillati</taxon>
        <taxon>Actinomycetota</taxon>
        <taxon>Actinomycetes</taxon>
        <taxon>Mycobacteriales</taxon>
        <taxon>Nocardiaceae</taxon>
        <taxon>Rhodococcus</taxon>
    </lineage>
</organism>
<dbReference type="InterPro" id="IPR006176">
    <property type="entry name" value="3-OHacyl-CoA_DH_NAD-bd"/>
</dbReference>
<dbReference type="InterPro" id="IPR050136">
    <property type="entry name" value="FA_oxidation_alpha_subunit"/>
</dbReference>
<dbReference type="Pfam" id="PF00725">
    <property type="entry name" value="3HCDH"/>
    <property type="match status" value="1"/>
</dbReference>
<evidence type="ECO:0000256" key="3">
    <source>
        <dbReference type="ARBA" id="ARBA00023002"/>
    </source>
</evidence>
<dbReference type="Gene3D" id="3.40.50.720">
    <property type="entry name" value="NAD(P)-binding Rossmann-like Domain"/>
    <property type="match status" value="1"/>
</dbReference>
<evidence type="ECO:0000259" key="5">
    <source>
        <dbReference type="Pfam" id="PF02737"/>
    </source>
</evidence>